<dbReference type="Proteomes" id="UP000291659">
    <property type="component" value="Unassembled WGS sequence"/>
</dbReference>
<organism evidence="2 3">
    <name type="scientific">Rhizobium ruizarguesonis</name>
    <dbReference type="NCBI Taxonomy" id="2081791"/>
    <lineage>
        <taxon>Bacteria</taxon>
        <taxon>Pseudomonadati</taxon>
        <taxon>Pseudomonadota</taxon>
        <taxon>Alphaproteobacteria</taxon>
        <taxon>Hyphomicrobiales</taxon>
        <taxon>Rhizobiaceae</taxon>
        <taxon>Rhizobium/Agrobacterium group</taxon>
        <taxon>Rhizobium</taxon>
    </lineage>
</organism>
<keyword evidence="3" id="KW-1185">Reference proteome</keyword>
<dbReference type="EMBL" id="SIOX01000019">
    <property type="protein sequence ID" value="TAX63224.1"/>
    <property type="molecule type" value="Genomic_DNA"/>
</dbReference>
<keyword evidence="1" id="KW-0472">Membrane</keyword>
<keyword evidence="1" id="KW-1133">Transmembrane helix</keyword>
<name>A0ABY1WW58_9HYPH</name>
<accession>A0ABY1WW58</accession>
<reference evidence="2 3" key="1">
    <citation type="submission" date="2019-02" db="EMBL/GenBank/DDBJ databases">
        <title>The genomic architecture of introgression among sibling species of bacteria.</title>
        <authorList>
            <person name="Cavassim M.I.A."/>
            <person name="Moeskjaer S."/>
            <person name="Moslemi C."/>
            <person name="Fields B."/>
            <person name="Bachmann A."/>
            <person name="Vilhjalmsson B."/>
            <person name="Schierup M.H."/>
            <person name="Young J.P.W."/>
            <person name="Andersen S.U."/>
        </authorList>
    </citation>
    <scope>NUCLEOTIDE SEQUENCE [LARGE SCALE GENOMIC DNA]</scope>
    <source>
        <strain evidence="2 3">SM141A</strain>
    </source>
</reference>
<evidence type="ECO:0000256" key="1">
    <source>
        <dbReference type="SAM" id="Phobius"/>
    </source>
</evidence>
<feature type="transmembrane region" description="Helical" evidence="1">
    <location>
        <begin position="28"/>
        <end position="51"/>
    </location>
</feature>
<keyword evidence="1" id="KW-0812">Transmembrane</keyword>
<comment type="caution">
    <text evidence="2">The sequence shown here is derived from an EMBL/GenBank/DDBJ whole genome shotgun (WGS) entry which is preliminary data.</text>
</comment>
<evidence type="ECO:0000313" key="2">
    <source>
        <dbReference type="EMBL" id="TAX63224.1"/>
    </source>
</evidence>
<evidence type="ECO:0000313" key="3">
    <source>
        <dbReference type="Proteomes" id="UP000291659"/>
    </source>
</evidence>
<sequence>MLFITIGFLLAQTALVAGALVLRDHEHLWVLGLMFGWYCFAMVALIAAIWVHYKKSSRLPR</sequence>
<gene>
    <name evidence="2" type="ORF">ELH98_38825</name>
</gene>
<proteinExistence type="predicted"/>
<protein>
    <submittedName>
        <fullName evidence="2">Uncharacterized protein</fullName>
    </submittedName>
</protein>